<accession>A0A7J7L966</accession>
<evidence type="ECO:0000313" key="1">
    <source>
        <dbReference type="EMBL" id="KAF6139094.1"/>
    </source>
</evidence>
<comment type="caution">
    <text evidence="1">The sequence shown here is derived from an EMBL/GenBank/DDBJ whole genome shotgun (WGS) entry which is preliminary data.</text>
</comment>
<organism evidence="1 2">
    <name type="scientific">Kingdonia uniflora</name>
    <dbReference type="NCBI Taxonomy" id="39325"/>
    <lineage>
        <taxon>Eukaryota</taxon>
        <taxon>Viridiplantae</taxon>
        <taxon>Streptophyta</taxon>
        <taxon>Embryophyta</taxon>
        <taxon>Tracheophyta</taxon>
        <taxon>Spermatophyta</taxon>
        <taxon>Magnoliopsida</taxon>
        <taxon>Ranunculales</taxon>
        <taxon>Circaeasteraceae</taxon>
        <taxon>Kingdonia</taxon>
    </lineage>
</organism>
<sequence>MSFFVYEEPKHLFKTSKAIRSSLRNVFDMFREKFSTLEEEFLVGDGNINHKELIILTIRAHAMEEKLRRKERLTSTDSIQDINLPMEELQTIPVEMKAEEEVETEAFYSVDSHLSRCSSIGSKEAFLSVDSNFSRSLSANGIDLWETQRESILREFSHCEGWPFGLYRKQMWLPPMPKSPLDSWSWRKSTKMHA</sequence>
<dbReference type="PANTHER" id="PTHR36324">
    <property type="entry name" value="OS09G0460100 PROTEIN"/>
    <property type="match status" value="1"/>
</dbReference>
<dbReference type="EMBL" id="JACGCM010002535">
    <property type="protein sequence ID" value="KAF6139094.1"/>
    <property type="molecule type" value="Genomic_DNA"/>
</dbReference>
<dbReference type="OrthoDB" id="1930572at2759"/>
<name>A0A7J7L966_9MAGN</name>
<dbReference type="Proteomes" id="UP000541444">
    <property type="component" value="Unassembled WGS sequence"/>
</dbReference>
<evidence type="ECO:0000313" key="2">
    <source>
        <dbReference type="Proteomes" id="UP000541444"/>
    </source>
</evidence>
<dbReference type="AlphaFoldDB" id="A0A7J7L966"/>
<gene>
    <name evidence="1" type="ORF">GIB67_010820</name>
</gene>
<dbReference type="PANTHER" id="PTHR36324:SF1">
    <property type="entry name" value="OS09G0460100 PROTEIN"/>
    <property type="match status" value="1"/>
</dbReference>
<reference evidence="1 2" key="1">
    <citation type="journal article" date="2020" name="IScience">
        <title>Genome Sequencing of the Endangered Kingdonia uniflora (Circaeasteraceae, Ranunculales) Reveals Potential Mechanisms of Evolutionary Specialization.</title>
        <authorList>
            <person name="Sun Y."/>
            <person name="Deng T."/>
            <person name="Zhang A."/>
            <person name="Moore M.J."/>
            <person name="Landis J.B."/>
            <person name="Lin N."/>
            <person name="Zhang H."/>
            <person name="Zhang X."/>
            <person name="Huang J."/>
            <person name="Zhang X."/>
            <person name="Sun H."/>
            <person name="Wang H."/>
        </authorList>
    </citation>
    <scope>NUCLEOTIDE SEQUENCE [LARGE SCALE GENOMIC DNA]</scope>
    <source>
        <strain evidence="1">TB1705</strain>
        <tissue evidence="1">Leaf</tissue>
    </source>
</reference>
<keyword evidence="2" id="KW-1185">Reference proteome</keyword>
<protein>
    <submittedName>
        <fullName evidence="1">Uncharacterized protein</fullName>
    </submittedName>
</protein>
<proteinExistence type="predicted"/>